<dbReference type="AlphaFoldDB" id="F0YPF7"/>
<evidence type="ECO:0000313" key="1">
    <source>
        <dbReference type="EMBL" id="EGB03003.1"/>
    </source>
</evidence>
<gene>
    <name evidence="1" type="ORF">AURANDRAFT_68380</name>
</gene>
<dbReference type="RefSeq" id="XP_009042300.1">
    <property type="nucleotide sequence ID" value="XM_009044052.1"/>
</dbReference>
<protein>
    <submittedName>
        <fullName evidence="1">Uncharacterized protein</fullName>
    </submittedName>
</protein>
<proteinExistence type="predicted"/>
<dbReference type="EMBL" id="GL833222">
    <property type="protein sequence ID" value="EGB03003.1"/>
    <property type="molecule type" value="Genomic_DNA"/>
</dbReference>
<reference evidence="1 2" key="1">
    <citation type="journal article" date="2011" name="Proc. Natl. Acad. Sci. U.S.A.">
        <title>Niche of harmful alga Aureococcus anophagefferens revealed through ecogenomics.</title>
        <authorList>
            <person name="Gobler C.J."/>
            <person name="Berry D.L."/>
            <person name="Dyhrman S.T."/>
            <person name="Wilhelm S.W."/>
            <person name="Salamov A."/>
            <person name="Lobanov A.V."/>
            <person name="Zhang Y."/>
            <person name="Collier J.L."/>
            <person name="Wurch L.L."/>
            <person name="Kustka A.B."/>
            <person name="Dill B.D."/>
            <person name="Shah M."/>
            <person name="VerBerkmoes N.C."/>
            <person name="Kuo A."/>
            <person name="Terry A."/>
            <person name="Pangilinan J."/>
            <person name="Lindquist E.A."/>
            <person name="Lucas S."/>
            <person name="Paulsen I.T."/>
            <person name="Hattenrath-Lehmann T.K."/>
            <person name="Talmage S.C."/>
            <person name="Walker E.A."/>
            <person name="Koch F."/>
            <person name="Burson A.M."/>
            <person name="Marcoval M.A."/>
            <person name="Tang Y.Z."/>
            <person name="Lecleir G.R."/>
            <person name="Coyne K.J."/>
            <person name="Berg G.M."/>
            <person name="Bertrand E.M."/>
            <person name="Saito M.A."/>
            <person name="Gladyshev V.N."/>
            <person name="Grigoriev I.V."/>
        </authorList>
    </citation>
    <scope>NUCLEOTIDE SEQUENCE [LARGE SCALE GENOMIC DNA]</scope>
    <source>
        <strain evidence="2">CCMP 1984</strain>
    </source>
</reference>
<dbReference type="InParanoid" id="F0YPF7"/>
<dbReference type="GeneID" id="20226766"/>
<organism evidence="2">
    <name type="scientific">Aureococcus anophagefferens</name>
    <name type="common">Harmful bloom alga</name>
    <dbReference type="NCBI Taxonomy" id="44056"/>
    <lineage>
        <taxon>Eukaryota</taxon>
        <taxon>Sar</taxon>
        <taxon>Stramenopiles</taxon>
        <taxon>Ochrophyta</taxon>
        <taxon>Pelagophyceae</taxon>
        <taxon>Pelagomonadales</taxon>
        <taxon>Pelagomonadaceae</taxon>
        <taxon>Aureococcus</taxon>
    </lineage>
</organism>
<accession>F0YPF7</accession>
<evidence type="ECO:0000313" key="2">
    <source>
        <dbReference type="Proteomes" id="UP000002729"/>
    </source>
</evidence>
<sequence length="344" mass="36409">MELDEAQQKLAAQRQRVVDLLSGAVAEMNLLSSCLDLARGGDFVEATSIAKSARGTAHHAANDAAAARKRLRGAAATLRDRLARARTLTRERRAYVGRLRKARQDCRVPVDPGNALAKTAPDVTAKACLRRVRAAQRREVENDGPLTFAAIGVEVVGVDGPRSLPGAVATFAGDAAFGNRLAALSRDLLETVTREILDTPPPAAAATLVDHVVVRVLDRSSALFVPPRHVVHLRLEEEPSELEPGGVMAAAARLALCRALRAHAAARAAGAAPPQIVPDVVALYRHVLPRVALVERVRASPSPEVAAAAVRRCRWALAPDALLCPGPRPGAAPGAPPFDRASYE</sequence>
<dbReference type="KEGG" id="aaf:AURANDRAFT_68380"/>
<keyword evidence="2" id="KW-1185">Reference proteome</keyword>
<name>F0YPF7_AURAN</name>
<dbReference type="Proteomes" id="UP000002729">
    <property type="component" value="Unassembled WGS sequence"/>
</dbReference>